<keyword evidence="1" id="KW-0175">Coiled coil</keyword>
<protein>
    <submittedName>
        <fullName evidence="3">Fimbrial assembly protein</fullName>
    </submittedName>
</protein>
<evidence type="ECO:0000313" key="4">
    <source>
        <dbReference type="Proteomes" id="UP000298325"/>
    </source>
</evidence>
<dbReference type="Pfam" id="PF05137">
    <property type="entry name" value="PilN"/>
    <property type="match status" value="1"/>
</dbReference>
<dbReference type="AlphaFoldDB" id="A0A4Z1C122"/>
<feature type="transmembrane region" description="Helical" evidence="2">
    <location>
        <begin position="67"/>
        <end position="88"/>
    </location>
</feature>
<comment type="caution">
    <text evidence="3">The sequence shown here is derived from an EMBL/GenBank/DDBJ whole genome shotgun (WGS) entry which is preliminary data.</text>
</comment>
<name>A0A4Z1C122_9GAMM</name>
<feature type="coiled-coil region" evidence="1">
    <location>
        <begin position="92"/>
        <end position="119"/>
    </location>
</feature>
<keyword evidence="4" id="KW-1185">Reference proteome</keyword>
<keyword evidence="2" id="KW-0472">Membrane</keyword>
<dbReference type="EMBL" id="SRPF01000005">
    <property type="protein sequence ID" value="TGN38609.1"/>
    <property type="molecule type" value="Genomic_DNA"/>
</dbReference>
<gene>
    <name evidence="3" type="ORF">E5Q11_15420</name>
</gene>
<evidence type="ECO:0000256" key="1">
    <source>
        <dbReference type="SAM" id="Coils"/>
    </source>
</evidence>
<evidence type="ECO:0000256" key="2">
    <source>
        <dbReference type="SAM" id="Phobius"/>
    </source>
</evidence>
<proteinExistence type="predicted"/>
<accession>A0A4Z1C122</accession>
<sequence length="248" mass="27330">MLGSYVASTVETLDWADLGHDDSIDKRCLSVWSARLGEADPKLASQKHQHINLYTDELRPVKEHLQAGTAAAALTLVLVGLVFAAGFVRYQNAELDNLLLQRQQQVDRLEQSVAQLTQEAQSRQPDPQVEAALDRVSETLVRRERLLAQVEGLMSEDTTGFAEPLSALARQVPGGLWLTRIRLNAQNGDVALDGQAQSGRLVPSYLEALGEEPAFQGKTFGAFRMDRSEQGNWIEFRVATDESTGEDS</sequence>
<reference evidence="3 4" key="1">
    <citation type="submission" date="2019-04" db="EMBL/GenBank/DDBJ databases">
        <authorList>
            <person name="Park S."/>
            <person name="Yoon J.-H."/>
        </authorList>
    </citation>
    <scope>NUCLEOTIDE SEQUENCE [LARGE SCALE GENOMIC DNA]</scope>
    <source>
        <strain evidence="3 4">HJM-18</strain>
    </source>
</reference>
<dbReference type="InterPro" id="IPR007813">
    <property type="entry name" value="PilN"/>
</dbReference>
<dbReference type="Proteomes" id="UP000298325">
    <property type="component" value="Unassembled WGS sequence"/>
</dbReference>
<evidence type="ECO:0000313" key="3">
    <source>
        <dbReference type="EMBL" id="TGN38609.1"/>
    </source>
</evidence>
<keyword evidence="2" id="KW-1133">Transmembrane helix</keyword>
<dbReference type="OrthoDB" id="6876592at2"/>
<keyword evidence="2" id="KW-0812">Transmembrane</keyword>
<organism evidence="3 4">
    <name type="scientific">Marinobacter confluentis</name>
    <dbReference type="NCBI Taxonomy" id="1697557"/>
    <lineage>
        <taxon>Bacteria</taxon>
        <taxon>Pseudomonadati</taxon>
        <taxon>Pseudomonadota</taxon>
        <taxon>Gammaproteobacteria</taxon>
        <taxon>Pseudomonadales</taxon>
        <taxon>Marinobacteraceae</taxon>
        <taxon>Marinobacter</taxon>
    </lineage>
</organism>